<accession>A0A1D1UUK7</accession>
<dbReference type="AlphaFoldDB" id="A0A1D1UUK7"/>
<dbReference type="Proteomes" id="UP000186922">
    <property type="component" value="Unassembled WGS sequence"/>
</dbReference>
<reference evidence="1 2" key="1">
    <citation type="journal article" date="2016" name="Nat. Commun.">
        <title>Extremotolerant tardigrade genome and improved radiotolerance of human cultured cells by tardigrade-unique protein.</title>
        <authorList>
            <person name="Hashimoto T."/>
            <person name="Horikawa D.D."/>
            <person name="Saito Y."/>
            <person name="Kuwahara H."/>
            <person name="Kozuka-Hata H."/>
            <person name="Shin-I T."/>
            <person name="Minakuchi Y."/>
            <person name="Ohishi K."/>
            <person name="Motoyama A."/>
            <person name="Aizu T."/>
            <person name="Enomoto A."/>
            <person name="Kondo K."/>
            <person name="Tanaka S."/>
            <person name="Hara Y."/>
            <person name="Koshikawa S."/>
            <person name="Sagara H."/>
            <person name="Miura T."/>
            <person name="Yokobori S."/>
            <person name="Miyagawa K."/>
            <person name="Suzuki Y."/>
            <person name="Kubo T."/>
            <person name="Oyama M."/>
            <person name="Kohara Y."/>
            <person name="Fujiyama A."/>
            <person name="Arakawa K."/>
            <person name="Katayama T."/>
            <person name="Toyoda A."/>
            <person name="Kunieda T."/>
        </authorList>
    </citation>
    <scope>NUCLEOTIDE SEQUENCE [LARGE SCALE GENOMIC DNA]</scope>
    <source>
        <strain evidence="1 2">YOKOZUNA-1</strain>
    </source>
</reference>
<keyword evidence="2" id="KW-1185">Reference proteome</keyword>
<comment type="caution">
    <text evidence="1">The sequence shown here is derived from an EMBL/GenBank/DDBJ whole genome shotgun (WGS) entry which is preliminary data.</text>
</comment>
<dbReference type="EMBL" id="BDGG01000002">
    <property type="protein sequence ID" value="GAU92135.1"/>
    <property type="molecule type" value="Genomic_DNA"/>
</dbReference>
<gene>
    <name evidence="1" type="primary">RvY_04253-1</name>
    <name evidence="1" type="synonym">RvY_04253.1</name>
    <name evidence="1" type="ORF">RvY_04253</name>
</gene>
<sequence length="198" mass="22768">MTPKLTVRPKKIWKSDDEGAKKFRYSLSSIDWIGFFDWQCNSDVAVVSFRELLLATARDCLQLESVGSKRLLRPSLSAMTVEGLRMSRGAFQQWKRTKDSKDSEAWRQLGACNKKIIRADRYRKLRIVAGSSKRNPRAVWQYVKKNTVSNPLPPNPIPGSVDRYLVHPQDRADHISEVFIKEYVECAIHCRESQTPSV</sequence>
<proteinExistence type="predicted"/>
<dbReference type="OrthoDB" id="426210at2759"/>
<evidence type="ECO:0000313" key="1">
    <source>
        <dbReference type="EMBL" id="GAU92135.1"/>
    </source>
</evidence>
<name>A0A1D1UUK7_RAMVA</name>
<protein>
    <submittedName>
        <fullName evidence="1">Uncharacterized protein</fullName>
    </submittedName>
</protein>
<evidence type="ECO:0000313" key="2">
    <source>
        <dbReference type="Proteomes" id="UP000186922"/>
    </source>
</evidence>
<organism evidence="1 2">
    <name type="scientific">Ramazzottius varieornatus</name>
    <name type="common">Water bear</name>
    <name type="synonym">Tardigrade</name>
    <dbReference type="NCBI Taxonomy" id="947166"/>
    <lineage>
        <taxon>Eukaryota</taxon>
        <taxon>Metazoa</taxon>
        <taxon>Ecdysozoa</taxon>
        <taxon>Tardigrada</taxon>
        <taxon>Eutardigrada</taxon>
        <taxon>Parachela</taxon>
        <taxon>Hypsibioidea</taxon>
        <taxon>Ramazzottiidae</taxon>
        <taxon>Ramazzottius</taxon>
    </lineage>
</organism>